<accession>A0A814JAU8</accession>
<name>A0A814JAU8_9BILA</name>
<dbReference type="Proteomes" id="UP000663879">
    <property type="component" value="Unassembled WGS sequence"/>
</dbReference>
<proteinExistence type="predicted"/>
<gene>
    <name evidence="2" type="ORF">OXX778_LOCUS18063</name>
</gene>
<feature type="compositionally biased region" description="Basic residues" evidence="1">
    <location>
        <begin position="109"/>
        <end position="118"/>
    </location>
</feature>
<dbReference type="OrthoDB" id="10534661at2759"/>
<dbReference type="EMBL" id="CAJNOC010004839">
    <property type="protein sequence ID" value="CAF1035018.1"/>
    <property type="molecule type" value="Genomic_DNA"/>
</dbReference>
<reference evidence="2" key="1">
    <citation type="submission" date="2021-02" db="EMBL/GenBank/DDBJ databases">
        <authorList>
            <person name="Nowell W R."/>
        </authorList>
    </citation>
    <scope>NUCLEOTIDE SEQUENCE</scope>
    <source>
        <strain evidence="2">Ploen Becks lab</strain>
    </source>
</reference>
<organism evidence="2 3">
    <name type="scientific">Brachionus calyciflorus</name>
    <dbReference type="NCBI Taxonomy" id="104777"/>
    <lineage>
        <taxon>Eukaryota</taxon>
        <taxon>Metazoa</taxon>
        <taxon>Spiralia</taxon>
        <taxon>Gnathifera</taxon>
        <taxon>Rotifera</taxon>
        <taxon>Eurotatoria</taxon>
        <taxon>Monogononta</taxon>
        <taxon>Pseudotrocha</taxon>
        <taxon>Ploima</taxon>
        <taxon>Brachionidae</taxon>
        <taxon>Brachionus</taxon>
    </lineage>
</organism>
<feature type="region of interest" description="Disordered" evidence="1">
    <location>
        <begin position="86"/>
        <end position="124"/>
    </location>
</feature>
<evidence type="ECO:0000313" key="3">
    <source>
        <dbReference type="Proteomes" id="UP000663879"/>
    </source>
</evidence>
<feature type="region of interest" description="Disordered" evidence="1">
    <location>
        <begin position="152"/>
        <end position="172"/>
    </location>
</feature>
<dbReference type="AlphaFoldDB" id="A0A814JAU8"/>
<comment type="caution">
    <text evidence="2">The sequence shown here is derived from an EMBL/GenBank/DDBJ whole genome shotgun (WGS) entry which is preliminary data.</text>
</comment>
<evidence type="ECO:0000313" key="2">
    <source>
        <dbReference type="EMBL" id="CAF1035018.1"/>
    </source>
</evidence>
<sequence length="422" mass="48136">MSESPISDKSQKGIYMTRIDLKKSDNSFDSLNEELSEQLPFKNKRIHIDPDVLNEKIKHCVIRRSSMNRKSNQYLVRNSKTFEAEQDRIMESSDSSDSDSTLASYNLKKQSKHSKKSKSSLSSSKSFDFDKLDIQSEDTNSKKSVTFIINNQEPEEEQEDTEIHPLPPLPTEEVPAVIEPKKSTSSWSKIKCTSLSEIKRENNLDSKSSKSLVSLLQIESPVEEPVDLIPPPSETELLELEKAHDEKQDNSNNKIDDEEQELLESLGELNKISTLKLNELANNRYLDEKKRNEINNLIKNKNCFLRRVSSFPTRSLSKRTNANPLYDVKSKIEQFEKIKSDQSASTNFFVRGKYSRNSPQMATSHRSGALMKTKISSQIDAKDANTLTKQKNKISDLDEICSFINVKGLKSIFESNNNNVQK</sequence>
<evidence type="ECO:0000256" key="1">
    <source>
        <dbReference type="SAM" id="MobiDB-lite"/>
    </source>
</evidence>
<protein>
    <submittedName>
        <fullName evidence="2">Uncharacterized protein</fullName>
    </submittedName>
</protein>
<keyword evidence="3" id="KW-1185">Reference proteome</keyword>